<proteinExistence type="predicted"/>
<dbReference type="RefSeq" id="WP_175501309.1">
    <property type="nucleotide sequence ID" value="NZ_FOJU01000008.1"/>
</dbReference>
<feature type="region of interest" description="Disordered" evidence="1">
    <location>
        <begin position="1"/>
        <end position="21"/>
    </location>
</feature>
<name>A0A1I0YZ98_9RHOB</name>
<evidence type="ECO:0000313" key="3">
    <source>
        <dbReference type="Proteomes" id="UP000198796"/>
    </source>
</evidence>
<organism evidence="2 3">
    <name type="scientific">Poseidonocella pacifica</name>
    <dbReference type="NCBI Taxonomy" id="871651"/>
    <lineage>
        <taxon>Bacteria</taxon>
        <taxon>Pseudomonadati</taxon>
        <taxon>Pseudomonadota</taxon>
        <taxon>Alphaproteobacteria</taxon>
        <taxon>Rhodobacterales</taxon>
        <taxon>Roseobacteraceae</taxon>
        <taxon>Poseidonocella</taxon>
    </lineage>
</organism>
<evidence type="ECO:0000313" key="2">
    <source>
        <dbReference type="EMBL" id="SFB17373.1"/>
    </source>
</evidence>
<reference evidence="2 3" key="1">
    <citation type="submission" date="2016-10" db="EMBL/GenBank/DDBJ databases">
        <authorList>
            <person name="de Groot N.N."/>
        </authorList>
    </citation>
    <scope>NUCLEOTIDE SEQUENCE [LARGE SCALE GENOMIC DNA]</scope>
    <source>
        <strain evidence="2 3">DSM 29316</strain>
    </source>
</reference>
<sequence>MTTIQAERSDSDAAQANDTIRPLQQLSPYDLAGIRNRGSAASAVDMAGWLRRLFLK</sequence>
<evidence type="ECO:0000256" key="1">
    <source>
        <dbReference type="SAM" id="MobiDB-lite"/>
    </source>
</evidence>
<protein>
    <submittedName>
        <fullName evidence="2">Uncharacterized protein</fullName>
    </submittedName>
</protein>
<gene>
    <name evidence="2" type="ORF">SAMN05421688_3417</name>
</gene>
<dbReference type="EMBL" id="FOJU01000008">
    <property type="protein sequence ID" value="SFB17373.1"/>
    <property type="molecule type" value="Genomic_DNA"/>
</dbReference>
<dbReference type="Proteomes" id="UP000198796">
    <property type="component" value="Unassembled WGS sequence"/>
</dbReference>
<accession>A0A1I0YZ98</accession>
<keyword evidence="3" id="KW-1185">Reference proteome</keyword>
<dbReference type="AlphaFoldDB" id="A0A1I0YZ98"/>
<dbReference type="STRING" id="871651.SAMN05421688_3417"/>